<organism evidence="1 2">
    <name type="scientific">Mytilus coruscus</name>
    <name type="common">Sea mussel</name>
    <dbReference type="NCBI Taxonomy" id="42192"/>
    <lineage>
        <taxon>Eukaryota</taxon>
        <taxon>Metazoa</taxon>
        <taxon>Spiralia</taxon>
        <taxon>Lophotrochozoa</taxon>
        <taxon>Mollusca</taxon>
        <taxon>Bivalvia</taxon>
        <taxon>Autobranchia</taxon>
        <taxon>Pteriomorphia</taxon>
        <taxon>Mytilida</taxon>
        <taxon>Mytiloidea</taxon>
        <taxon>Mytilidae</taxon>
        <taxon>Mytilinae</taxon>
        <taxon>Mytilus</taxon>
    </lineage>
</organism>
<dbReference type="Proteomes" id="UP000507470">
    <property type="component" value="Unassembled WGS sequence"/>
</dbReference>
<dbReference type="EMBL" id="CACVKT020001854">
    <property type="protein sequence ID" value="CAC5372624.1"/>
    <property type="molecule type" value="Genomic_DNA"/>
</dbReference>
<sequence length="255" mass="28872">MKCGKRFLRVFPINIADLEQYQYLMELTLHCIHLYQCLKADPIQREKFVNLVCRLVDLDPRGTVNQTLLHLAVNPNTSKIESDEYTTFPSEYAVRVLLLCGANSSSKDENGYTPLESKTQNRNIRLLLPTNNLDSGVAFSAYKFLHLTLELSENNGNWFMIKPSATSVQYFNGNIYYYRWTTCAGGDDISVGIELVINNIVHGLMWTESRSVGEEECSSGFVIQTLSIGDTAFTRSQSQGSIGTIRSDQYMRTTF</sequence>
<accession>A0A6J8AR14</accession>
<dbReference type="AlphaFoldDB" id="A0A6J8AR14"/>
<protein>
    <submittedName>
        <fullName evidence="1">Uncharacterized protein</fullName>
    </submittedName>
</protein>
<keyword evidence="2" id="KW-1185">Reference proteome</keyword>
<dbReference type="InterPro" id="IPR036770">
    <property type="entry name" value="Ankyrin_rpt-contain_sf"/>
</dbReference>
<evidence type="ECO:0000313" key="1">
    <source>
        <dbReference type="EMBL" id="CAC5372624.1"/>
    </source>
</evidence>
<proteinExistence type="predicted"/>
<dbReference type="SUPFAM" id="SSF48403">
    <property type="entry name" value="Ankyrin repeat"/>
    <property type="match status" value="1"/>
</dbReference>
<evidence type="ECO:0000313" key="2">
    <source>
        <dbReference type="Proteomes" id="UP000507470"/>
    </source>
</evidence>
<reference evidence="1 2" key="1">
    <citation type="submission" date="2020-06" db="EMBL/GenBank/DDBJ databases">
        <authorList>
            <person name="Li R."/>
            <person name="Bekaert M."/>
        </authorList>
    </citation>
    <scope>NUCLEOTIDE SEQUENCE [LARGE SCALE GENOMIC DNA]</scope>
    <source>
        <strain evidence="2">wild</strain>
    </source>
</reference>
<dbReference type="OrthoDB" id="6141606at2759"/>
<dbReference type="Gene3D" id="1.25.40.20">
    <property type="entry name" value="Ankyrin repeat-containing domain"/>
    <property type="match status" value="1"/>
</dbReference>
<name>A0A6J8AR14_MYTCO</name>
<gene>
    <name evidence="1" type="ORF">MCOR_10669</name>
</gene>